<keyword evidence="6 13" id="KW-0812">Transmembrane</keyword>
<accession>A0ABW7ADE6</accession>
<keyword evidence="4" id="KW-0597">Phosphoprotein</keyword>
<comment type="subcellular location">
    <subcellularLocation>
        <location evidence="2">Membrane</location>
        <topology evidence="2">Multi-pass membrane protein</topology>
    </subcellularLocation>
</comment>
<comment type="catalytic activity">
    <reaction evidence="1">
        <text>ATP + protein L-histidine = ADP + protein N-phospho-L-histidine.</text>
        <dbReference type="EC" id="2.7.13.3"/>
    </reaction>
</comment>
<dbReference type="SUPFAM" id="SSF55874">
    <property type="entry name" value="ATPase domain of HSP90 chaperone/DNA topoisomerase II/histidine kinase"/>
    <property type="match status" value="1"/>
</dbReference>
<evidence type="ECO:0000256" key="10">
    <source>
        <dbReference type="ARBA" id="ARBA00022989"/>
    </source>
</evidence>
<sequence>MSKRLLPLLLRPRRPPFALGIAVGALSVAVETLLATALVGMAPAHALGEVYIPGILAISLVWGLWLGVATAVASGLVFAYFYIAPAMSPGLAGPSEWLALGIFIVVALMVALLAAIVRNLVTEIDERRREADLAARMARLVLGAQDLRPALSAGSRLLAEALKVPGLTIELGTVSAPKDCAAVPIQEGPSRFGTLLVPADAEAALKRPIERLMPSLVALLRSASDRADISRALDRSRDELRHIIEEQAALRRVATLVARGVSPSELFNAVAGEMGRILKVETTAIVRYEPDRTMVYAGTWSARGPDFRMPVGSRFPVDEPSVGAMVWETGQPARKADYSTTPGEVAEWARRQGVACGVGCPIVVEGRMWGVMIAVSSDPDLLPEGVEKRMLEFTELLATAIGNAQAHTQLAESRARVVATADDTRRRIERDLHDGTQQRLISLGLELRAAEVGLPPECVQFKDQLSRAVQAVKGVVEELQEVSRGLHPAVLSSGGLEPALKMLARRSPVPVELNLHLGRRLAERVEVTAYYVVSEALTNIAKHAHASCAHVAVTAAEGAVRLSIRDDGVGGADPGRGTGLVGLTDRVEAFGGTLEISSPAGGGTSLLVKIPLKDA</sequence>
<proteinExistence type="predicted"/>
<evidence type="ECO:0000256" key="1">
    <source>
        <dbReference type="ARBA" id="ARBA00000085"/>
    </source>
</evidence>
<keyword evidence="11" id="KW-0902">Two-component regulatory system</keyword>
<dbReference type="RefSeq" id="WP_393164972.1">
    <property type="nucleotide sequence ID" value="NZ_JBICRM010000007.1"/>
</dbReference>
<reference evidence="16 17" key="1">
    <citation type="submission" date="2024-10" db="EMBL/GenBank/DDBJ databases">
        <authorList>
            <person name="Topkara A.R."/>
            <person name="Saygin H."/>
        </authorList>
    </citation>
    <scope>NUCLEOTIDE SEQUENCE [LARGE SCALE GENOMIC DNA]</scope>
    <source>
        <strain evidence="16 17">M3C6</strain>
    </source>
</reference>
<dbReference type="InterPro" id="IPR050482">
    <property type="entry name" value="Sensor_HK_TwoCompSys"/>
</dbReference>
<dbReference type="Pfam" id="PF13493">
    <property type="entry name" value="DUF4118"/>
    <property type="match status" value="1"/>
</dbReference>
<keyword evidence="17" id="KW-1185">Reference proteome</keyword>
<dbReference type="Gene3D" id="3.30.565.10">
    <property type="entry name" value="Histidine kinase-like ATPase, C-terminal domain"/>
    <property type="match status" value="1"/>
</dbReference>
<dbReference type="InterPro" id="IPR029016">
    <property type="entry name" value="GAF-like_dom_sf"/>
</dbReference>
<dbReference type="Pfam" id="PF02518">
    <property type="entry name" value="HATPase_c"/>
    <property type="match status" value="1"/>
</dbReference>
<evidence type="ECO:0000256" key="2">
    <source>
        <dbReference type="ARBA" id="ARBA00004141"/>
    </source>
</evidence>
<evidence type="ECO:0000256" key="12">
    <source>
        <dbReference type="ARBA" id="ARBA00023136"/>
    </source>
</evidence>
<protein>
    <recommendedName>
        <fullName evidence="3">histidine kinase</fullName>
        <ecNumber evidence="3">2.7.13.3</ecNumber>
    </recommendedName>
</protein>
<evidence type="ECO:0000259" key="14">
    <source>
        <dbReference type="SMART" id="SM00065"/>
    </source>
</evidence>
<dbReference type="InterPro" id="IPR003594">
    <property type="entry name" value="HATPase_dom"/>
</dbReference>
<comment type="caution">
    <text evidence="16">The sequence shown here is derived from an EMBL/GenBank/DDBJ whole genome shotgun (WGS) entry which is preliminary data.</text>
</comment>
<dbReference type="InterPro" id="IPR011712">
    <property type="entry name" value="Sig_transdc_His_kin_sub3_dim/P"/>
</dbReference>
<evidence type="ECO:0000256" key="7">
    <source>
        <dbReference type="ARBA" id="ARBA00022741"/>
    </source>
</evidence>
<organism evidence="16 17">
    <name type="scientific">Nonomuraea marmarensis</name>
    <dbReference type="NCBI Taxonomy" id="3351344"/>
    <lineage>
        <taxon>Bacteria</taxon>
        <taxon>Bacillati</taxon>
        <taxon>Actinomycetota</taxon>
        <taxon>Actinomycetes</taxon>
        <taxon>Streptosporangiales</taxon>
        <taxon>Streptosporangiaceae</taxon>
        <taxon>Nonomuraea</taxon>
    </lineage>
</organism>
<dbReference type="Gene3D" id="3.30.450.40">
    <property type="match status" value="1"/>
</dbReference>
<evidence type="ECO:0000256" key="3">
    <source>
        <dbReference type="ARBA" id="ARBA00012438"/>
    </source>
</evidence>
<evidence type="ECO:0000256" key="8">
    <source>
        <dbReference type="ARBA" id="ARBA00022777"/>
    </source>
</evidence>
<keyword evidence="10 13" id="KW-1133">Transmembrane helix</keyword>
<dbReference type="Gene3D" id="1.20.120.620">
    <property type="entry name" value="Backbone structure of the membrane domain of e. Coli histidine kinase receptor kdpd"/>
    <property type="match status" value="1"/>
</dbReference>
<evidence type="ECO:0000256" key="9">
    <source>
        <dbReference type="ARBA" id="ARBA00022840"/>
    </source>
</evidence>
<keyword evidence="9" id="KW-0067">ATP-binding</keyword>
<dbReference type="SMART" id="SM00387">
    <property type="entry name" value="HATPase_c"/>
    <property type="match status" value="1"/>
</dbReference>
<evidence type="ECO:0000259" key="15">
    <source>
        <dbReference type="SMART" id="SM00387"/>
    </source>
</evidence>
<evidence type="ECO:0000313" key="17">
    <source>
        <dbReference type="Proteomes" id="UP001603978"/>
    </source>
</evidence>
<evidence type="ECO:0000256" key="4">
    <source>
        <dbReference type="ARBA" id="ARBA00022553"/>
    </source>
</evidence>
<keyword evidence="8" id="KW-0418">Kinase</keyword>
<dbReference type="InterPro" id="IPR038318">
    <property type="entry name" value="KdpD_sf"/>
</dbReference>
<dbReference type="PANTHER" id="PTHR24421:SF10">
    <property type="entry name" value="NITRATE_NITRITE SENSOR PROTEIN NARQ"/>
    <property type="match status" value="1"/>
</dbReference>
<evidence type="ECO:0000256" key="13">
    <source>
        <dbReference type="SAM" id="Phobius"/>
    </source>
</evidence>
<keyword evidence="5" id="KW-0808">Transferase</keyword>
<dbReference type="CDD" id="cd16917">
    <property type="entry name" value="HATPase_UhpB-NarQ-NarX-like"/>
    <property type="match status" value="1"/>
</dbReference>
<feature type="transmembrane region" description="Helical" evidence="13">
    <location>
        <begin position="62"/>
        <end position="85"/>
    </location>
</feature>
<name>A0ABW7ADE6_9ACTN</name>
<dbReference type="Pfam" id="PF07730">
    <property type="entry name" value="HisKA_3"/>
    <property type="match status" value="1"/>
</dbReference>
<dbReference type="InterPro" id="IPR003018">
    <property type="entry name" value="GAF"/>
</dbReference>
<dbReference type="SMART" id="SM00065">
    <property type="entry name" value="GAF"/>
    <property type="match status" value="1"/>
</dbReference>
<dbReference type="InterPro" id="IPR036890">
    <property type="entry name" value="HATPase_C_sf"/>
</dbReference>
<evidence type="ECO:0000256" key="6">
    <source>
        <dbReference type="ARBA" id="ARBA00022692"/>
    </source>
</evidence>
<evidence type="ECO:0000256" key="11">
    <source>
        <dbReference type="ARBA" id="ARBA00023012"/>
    </source>
</evidence>
<keyword evidence="12 13" id="KW-0472">Membrane</keyword>
<gene>
    <name evidence="16" type="ORF">ACFLIM_13350</name>
</gene>
<dbReference type="EMBL" id="JBICRM010000007">
    <property type="protein sequence ID" value="MFG1704169.1"/>
    <property type="molecule type" value="Genomic_DNA"/>
</dbReference>
<dbReference type="InterPro" id="IPR025201">
    <property type="entry name" value="KdpD_TM"/>
</dbReference>
<dbReference type="PANTHER" id="PTHR24421">
    <property type="entry name" value="NITRATE/NITRITE SENSOR PROTEIN NARX-RELATED"/>
    <property type="match status" value="1"/>
</dbReference>
<dbReference type="Pfam" id="PF01590">
    <property type="entry name" value="GAF"/>
    <property type="match status" value="1"/>
</dbReference>
<evidence type="ECO:0000313" key="16">
    <source>
        <dbReference type="EMBL" id="MFG1704169.1"/>
    </source>
</evidence>
<keyword evidence="7" id="KW-0547">Nucleotide-binding</keyword>
<feature type="domain" description="GAF" evidence="14">
    <location>
        <begin position="262"/>
        <end position="415"/>
    </location>
</feature>
<feature type="domain" description="Histidine kinase/HSP90-like ATPase" evidence="15">
    <location>
        <begin position="524"/>
        <end position="614"/>
    </location>
</feature>
<feature type="transmembrane region" description="Helical" evidence="13">
    <location>
        <begin position="97"/>
        <end position="117"/>
    </location>
</feature>
<dbReference type="Proteomes" id="UP001603978">
    <property type="component" value="Unassembled WGS sequence"/>
</dbReference>
<evidence type="ECO:0000256" key="5">
    <source>
        <dbReference type="ARBA" id="ARBA00022679"/>
    </source>
</evidence>
<dbReference type="Gene3D" id="1.20.5.1930">
    <property type="match status" value="1"/>
</dbReference>
<dbReference type="EC" id="2.7.13.3" evidence="3"/>
<dbReference type="SUPFAM" id="SSF55781">
    <property type="entry name" value="GAF domain-like"/>
    <property type="match status" value="1"/>
</dbReference>